<evidence type="ECO:0000259" key="5">
    <source>
        <dbReference type="PROSITE" id="PS50931"/>
    </source>
</evidence>
<evidence type="ECO:0000256" key="2">
    <source>
        <dbReference type="ARBA" id="ARBA00023015"/>
    </source>
</evidence>
<dbReference type="Pfam" id="PF00126">
    <property type="entry name" value="HTH_1"/>
    <property type="match status" value="1"/>
</dbReference>
<dbReference type="FunFam" id="1.10.10.10:FF:000001">
    <property type="entry name" value="LysR family transcriptional regulator"/>
    <property type="match status" value="1"/>
</dbReference>
<feature type="domain" description="HTH lysR-type" evidence="5">
    <location>
        <begin position="1"/>
        <end position="59"/>
    </location>
</feature>
<dbReference type="GO" id="GO:0003700">
    <property type="term" value="F:DNA-binding transcription factor activity"/>
    <property type="evidence" value="ECO:0007669"/>
    <property type="project" value="InterPro"/>
</dbReference>
<organism evidence="6 7">
    <name type="scientific">Ferruginivarius sediminum</name>
    <dbReference type="NCBI Taxonomy" id="2661937"/>
    <lineage>
        <taxon>Bacteria</taxon>
        <taxon>Pseudomonadati</taxon>
        <taxon>Pseudomonadota</taxon>
        <taxon>Alphaproteobacteria</taxon>
        <taxon>Rhodospirillales</taxon>
        <taxon>Rhodospirillaceae</taxon>
        <taxon>Ferruginivarius</taxon>
    </lineage>
</organism>
<comment type="similarity">
    <text evidence="1">Belongs to the LysR transcriptional regulatory family.</text>
</comment>
<dbReference type="PRINTS" id="PR00039">
    <property type="entry name" value="HTHLYSR"/>
</dbReference>
<evidence type="ECO:0000313" key="7">
    <source>
        <dbReference type="Proteomes" id="UP000253941"/>
    </source>
</evidence>
<accession>A0A369TEB6</accession>
<evidence type="ECO:0000313" key="6">
    <source>
        <dbReference type="EMBL" id="RDD62904.1"/>
    </source>
</evidence>
<evidence type="ECO:0000256" key="3">
    <source>
        <dbReference type="ARBA" id="ARBA00023125"/>
    </source>
</evidence>
<reference evidence="6 7" key="1">
    <citation type="submission" date="2018-07" db="EMBL/GenBank/DDBJ databases">
        <title>Venubactetium sediminum gen. nov., sp. nov., isolated from a marine solar saltern.</title>
        <authorList>
            <person name="Wang S."/>
        </authorList>
    </citation>
    <scope>NUCLEOTIDE SEQUENCE [LARGE SCALE GENOMIC DNA]</scope>
    <source>
        <strain evidence="6 7">WD2A32</strain>
    </source>
</reference>
<dbReference type="Proteomes" id="UP000253941">
    <property type="component" value="Unassembled WGS sequence"/>
</dbReference>
<dbReference type="GO" id="GO:0043565">
    <property type="term" value="F:sequence-specific DNA binding"/>
    <property type="evidence" value="ECO:0007669"/>
    <property type="project" value="TreeGrafter"/>
</dbReference>
<dbReference type="InterPro" id="IPR058163">
    <property type="entry name" value="LysR-type_TF_proteobact-type"/>
</dbReference>
<comment type="caution">
    <text evidence="6">The sequence shown here is derived from an EMBL/GenBank/DDBJ whole genome shotgun (WGS) entry which is preliminary data.</text>
</comment>
<keyword evidence="3" id="KW-0238">DNA-binding</keyword>
<proteinExistence type="inferred from homology"/>
<name>A0A369TEB6_9PROT</name>
<dbReference type="PROSITE" id="PS50931">
    <property type="entry name" value="HTH_LYSR"/>
    <property type="match status" value="1"/>
</dbReference>
<dbReference type="InterPro" id="IPR036388">
    <property type="entry name" value="WH-like_DNA-bd_sf"/>
</dbReference>
<dbReference type="PANTHER" id="PTHR30537">
    <property type="entry name" value="HTH-TYPE TRANSCRIPTIONAL REGULATOR"/>
    <property type="match status" value="1"/>
</dbReference>
<dbReference type="SUPFAM" id="SSF53850">
    <property type="entry name" value="Periplasmic binding protein-like II"/>
    <property type="match status" value="1"/>
</dbReference>
<dbReference type="AlphaFoldDB" id="A0A369TEB6"/>
<gene>
    <name evidence="6" type="ORF">DRB17_06325</name>
</gene>
<dbReference type="InterPro" id="IPR000847">
    <property type="entry name" value="LysR_HTH_N"/>
</dbReference>
<keyword evidence="2" id="KW-0805">Transcription regulation</keyword>
<dbReference type="EMBL" id="QPMH01000004">
    <property type="protein sequence ID" value="RDD62904.1"/>
    <property type="molecule type" value="Genomic_DNA"/>
</dbReference>
<evidence type="ECO:0000256" key="1">
    <source>
        <dbReference type="ARBA" id="ARBA00009437"/>
    </source>
</evidence>
<dbReference type="InterPro" id="IPR005119">
    <property type="entry name" value="LysR_subst-bd"/>
</dbReference>
<dbReference type="SUPFAM" id="SSF46785">
    <property type="entry name" value="Winged helix' DNA-binding domain"/>
    <property type="match status" value="1"/>
</dbReference>
<dbReference type="Gene3D" id="1.10.10.10">
    <property type="entry name" value="Winged helix-like DNA-binding domain superfamily/Winged helix DNA-binding domain"/>
    <property type="match status" value="1"/>
</dbReference>
<keyword evidence="7" id="KW-1185">Reference proteome</keyword>
<protein>
    <submittedName>
        <fullName evidence="6">LysR family transcriptional regulator</fullName>
    </submittedName>
</protein>
<dbReference type="PANTHER" id="PTHR30537:SF5">
    <property type="entry name" value="HTH-TYPE TRANSCRIPTIONAL ACTIVATOR TTDR-RELATED"/>
    <property type="match status" value="1"/>
</dbReference>
<dbReference type="GO" id="GO:0006351">
    <property type="term" value="P:DNA-templated transcription"/>
    <property type="evidence" value="ECO:0007669"/>
    <property type="project" value="TreeGrafter"/>
</dbReference>
<dbReference type="Gene3D" id="3.40.190.290">
    <property type="match status" value="1"/>
</dbReference>
<dbReference type="FunFam" id="3.40.190.290:FF:000001">
    <property type="entry name" value="Transcriptional regulator, LysR family"/>
    <property type="match status" value="1"/>
</dbReference>
<evidence type="ECO:0000256" key="4">
    <source>
        <dbReference type="ARBA" id="ARBA00023163"/>
    </source>
</evidence>
<sequence length="304" mass="33444">MEHLTGMAIFAHVVEEGGFSRAAQALGLSKSAVSKQVSRLEDRLGVRLLNRTTRRLSLTEAGAAFYEGCRQLVSDAEAAQAAVSHLASAPRGTLRINAPMSFGQLHVAPALPEFLLRYPELSVDLQLNDRTVDLVEEGFDMAVRIGELPDSSLIAKRLAPMRRAPAAAPSYLEKHGRPQYPHDLANHQCLIYSYLAWGREWRFDGPDGEVRVPVTGRLEINNGDALLAAARGGAGVVMQPTFLIADDLRAGRLEQVLPDWCRARRGAIYAVFPASRNLSPKVRVFVDFLAERFGAEPYWDEGLE</sequence>
<dbReference type="InterPro" id="IPR036390">
    <property type="entry name" value="WH_DNA-bd_sf"/>
</dbReference>
<dbReference type="Pfam" id="PF03466">
    <property type="entry name" value="LysR_substrate"/>
    <property type="match status" value="1"/>
</dbReference>
<dbReference type="CDD" id="cd08422">
    <property type="entry name" value="PBP2_CrgA_like"/>
    <property type="match status" value="1"/>
</dbReference>
<keyword evidence="4" id="KW-0804">Transcription</keyword>